<evidence type="ECO:0000259" key="4">
    <source>
        <dbReference type="PROSITE" id="PS51387"/>
    </source>
</evidence>
<comment type="caution">
    <text evidence="5">The sequence shown here is derived from an EMBL/GenBank/DDBJ whole genome shotgun (WGS) entry which is preliminary data.</text>
</comment>
<dbReference type="GO" id="GO:0043885">
    <property type="term" value="F:anaerobic carbon-monoxide dehydrogenase activity"/>
    <property type="evidence" value="ECO:0007669"/>
    <property type="project" value="UniProtKB-EC"/>
</dbReference>
<protein>
    <submittedName>
        <fullName evidence="5">Carbon monoxide dehydrogenase medium chain</fullName>
        <ecNumber evidence="5">1.2.7.4</ecNumber>
    </submittedName>
</protein>
<feature type="domain" description="FAD-binding PCMH-type" evidence="4">
    <location>
        <begin position="1"/>
        <end position="177"/>
    </location>
</feature>
<dbReference type="PANTHER" id="PTHR42659">
    <property type="entry name" value="XANTHINE DEHYDROGENASE SUBUNIT C-RELATED"/>
    <property type="match status" value="1"/>
</dbReference>
<dbReference type="InterPro" id="IPR016169">
    <property type="entry name" value="FAD-bd_PCMH_sub2"/>
</dbReference>
<dbReference type="SUPFAM" id="SSF55447">
    <property type="entry name" value="CO dehydrogenase flavoprotein C-terminal domain-like"/>
    <property type="match status" value="1"/>
</dbReference>
<accession>A0A1Y2MZZ6</accession>
<dbReference type="Gene3D" id="3.30.390.50">
    <property type="entry name" value="CO dehydrogenase flavoprotein, C-terminal domain"/>
    <property type="match status" value="1"/>
</dbReference>
<dbReference type="Gene3D" id="3.30.43.10">
    <property type="entry name" value="Uridine Diphospho-n-acetylenolpyruvylglucosamine Reductase, domain 2"/>
    <property type="match status" value="1"/>
</dbReference>
<reference evidence="5 6" key="1">
    <citation type="submission" date="2016-09" db="EMBL/GenBank/DDBJ databases">
        <title>Pseudonocardia autotrophica DSM535, a candidate organism with high potential of specific P450 cytochromes.</title>
        <authorList>
            <person name="Grumaz C."/>
            <person name="Vainshtein Y."/>
            <person name="Kirstahler P."/>
            <person name="Sohn K."/>
        </authorList>
    </citation>
    <scope>NUCLEOTIDE SEQUENCE [LARGE SCALE GENOMIC DNA]</scope>
    <source>
        <strain evidence="5 6">DSM 535</strain>
    </source>
</reference>
<dbReference type="OrthoDB" id="9793944at2"/>
<proteinExistence type="predicted"/>
<evidence type="ECO:0000256" key="2">
    <source>
        <dbReference type="ARBA" id="ARBA00022827"/>
    </source>
</evidence>
<dbReference type="EC" id="1.2.7.4" evidence="5"/>
<organism evidence="5 6">
    <name type="scientific">Pseudonocardia autotrophica</name>
    <name type="common">Amycolata autotrophica</name>
    <name type="synonym">Nocardia autotrophica</name>
    <dbReference type="NCBI Taxonomy" id="2074"/>
    <lineage>
        <taxon>Bacteria</taxon>
        <taxon>Bacillati</taxon>
        <taxon>Actinomycetota</taxon>
        <taxon>Actinomycetes</taxon>
        <taxon>Pseudonocardiales</taxon>
        <taxon>Pseudonocardiaceae</taxon>
        <taxon>Pseudonocardia</taxon>
    </lineage>
</organism>
<sequence>MTPVPFAYRRATSVQEAISLLTEHGEEAKAIAGGHSLLPIMKLRFAAPELLVDLGGIPDLDHIRVEGDEMVLGALARHSDLELSALLREEVPLLAHTAGLVGDCQIRHRGTLGGSVAHGDPSADLPATLVALRATVVVDGPGGRRTVPVDHFYTGFLETALAPDELVVELRVPRTGDAPWGYQKFRRRGIDWAIVGVAYQSEPGAGGIGLVNMGPTTLRAAAAEEALRAGADPAQVAALADQDTAPVGDASGSPEYRRHLARVLLSRALAGRNSS</sequence>
<dbReference type="FunFam" id="3.30.465.10:FF:000017">
    <property type="entry name" value="Xanthine dehydrogenase, FAD binding subunit"/>
    <property type="match status" value="1"/>
</dbReference>
<keyword evidence="3 5" id="KW-0560">Oxidoreductase</keyword>
<dbReference type="SMART" id="SM01092">
    <property type="entry name" value="CO_deh_flav_C"/>
    <property type="match status" value="1"/>
</dbReference>
<dbReference type="InterPro" id="IPR016167">
    <property type="entry name" value="FAD-bd_PCMH_sub1"/>
</dbReference>
<dbReference type="GO" id="GO:0071949">
    <property type="term" value="F:FAD binding"/>
    <property type="evidence" value="ECO:0007669"/>
    <property type="project" value="InterPro"/>
</dbReference>
<keyword evidence="2" id="KW-0274">FAD</keyword>
<dbReference type="InterPro" id="IPR005107">
    <property type="entry name" value="CO_DH_flav_C"/>
</dbReference>
<evidence type="ECO:0000256" key="3">
    <source>
        <dbReference type="ARBA" id="ARBA00023002"/>
    </source>
</evidence>
<dbReference type="Gene3D" id="3.30.465.10">
    <property type="match status" value="1"/>
</dbReference>
<dbReference type="EMBL" id="MIGB01000011">
    <property type="protein sequence ID" value="OSY40783.1"/>
    <property type="molecule type" value="Genomic_DNA"/>
</dbReference>
<gene>
    <name evidence="5" type="primary">cutM_5</name>
    <name evidence="5" type="ORF">BG845_02541</name>
</gene>
<dbReference type="STRING" id="2074.BG845_02541"/>
<dbReference type="InterPro" id="IPR051312">
    <property type="entry name" value="Diverse_Substr_Oxidored"/>
</dbReference>
<dbReference type="Pfam" id="PF00941">
    <property type="entry name" value="FAD_binding_5"/>
    <property type="match status" value="1"/>
</dbReference>
<evidence type="ECO:0000313" key="6">
    <source>
        <dbReference type="Proteomes" id="UP000194360"/>
    </source>
</evidence>
<dbReference type="InterPro" id="IPR002346">
    <property type="entry name" value="Mopterin_DH_FAD-bd"/>
</dbReference>
<dbReference type="Proteomes" id="UP000194360">
    <property type="component" value="Unassembled WGS sequence"/>
</dbReference>
<dbReference type="SUPFAM" id="SSF56176">
    <property type="entry name" value="FAD-binding/transporter-associated domain-like"/>
    <property type="match status" value="1"/>
</dbReference>
<name>A0A1Y2MZZ6_PSEAH</name>
<dbReference type="InterPro" id="IPR036683">
    <property type="entry name" value="CO_DH_flav_C_dom_sf"/>
</dbReference>
<dbReference type="InterPro" id="IPR016166">
    <property type="entry name" value="FAD-bd_PCMH"/>
</dbReference>
<dbReference type="AlphaFoldDB" id="A0A1Y2MZZ6"/>
<dbReference type="InterPro" id="IPR036318">
    <property type="entry name" value="FAD-bd_PCMH-like_sf"/>
</dbReference>
<evidence type="ECO:0000313" key="5">
    <source>
        <dbReference type="EMBL" id="OSY40783.1"/>
    </source>
</evidence>
<dbReference type="RefSeq" id="WP_085912794.1">
    <property type="nucleotide sequence ID" value="NZ_AP018920.1"/>
</dbReference>
<keyword evidence="1" id="KW-0285">Flavoprotein</keyword>
<dbReference type="PROSITE" id="PS51387">
    <property type="entry name" value="FAD_PCMH"/>
    <property type="match status" value="1"/>
</dbReference>
<dbReference type="PANTHER" id="PTHR42659:SF2">
    <property type="entry name" value="XANTHINE DEHYDROGENASE SUBUNIT C-RELATED"/>
    <property type="match status" value="1"/>
</dbReference>
<keyword evidence="6" id="KW-1185">Reference proteome</keyword>
<evidence type="ECO:0000256" key="1">
    <source>
        <dbReference type="ARBA" id="ARBA00022630"/>
    </source>
</evidence>
<dbReference type="Pfam" id="PF03450">
    <property type="entry name" value="CO_deh_flav_C"/>
    <property type="match status" value="1"/>
</dbReference>